<keyword evidence="3" id="KW-1185">Reference proteome</keyword>
<dbReference type="EMBL" id="QETB01000001">
    <property type="protein sequence ID" value="PWF27651.1"/>
    <property type="molecule type" value="Genomic_DNA"/>
</dbReference>
<feature type="region of interest" description="Disordered" evidence="1">
    <location>
        <begin position="1"/>
        <end position="32"/>
    </location>
</feature>
<gene>
    <name evidence="2" type="ORF">DD236_04555</name>
</gene>
<feature type="compositionally biased region" description="Basic and acidic residues" evidence="1">
    <location>
        <begin position="15"/>
        <end position="32"/>
    </location>
</feature>
<proteinExistence type="predicted"/>
<dbReference type="AlphaFoldDB" id="A0A2V1KDD2"/>
<dbReference type="RefSeq" id="WP_109093147.1">
    <property type="nucleotide sequence ID" value="NZ_CAMELQ010000069.1"/>
</dbReference>
<dbReference type="OrthoDB" id="8481541at2"/>
<accession>A0A2V1KDD2</accession>
<dbReference type="Pfam" id="PF11238">
    <property type="entry name" value="DUF3039"/>
    <property type="match status" value="1"/>
</dbReference>
<dbReference type="Proteomes" id="UP000245283">
    <property type="component" value="Unassembled WGS sequence"/>
</dbReference>
<name>A0A2V1KDD2_9ACTO</name>
<evidence type="ECO:0000313" key="3">
    <source>
        <dbReference type="Proteomes" id="UP000245283"/>
    </source>
</evidence>
<organism evidence="2 3">
    <name type="scientific">Ancrocorticia populi</name>
    <dbReference type="NCBI Taxonomy" id="2175228"/>
    <lineage>
        <taxon>Bacteria</taxon>
        <taxon>Bacillati</taxon>
        <taxon>Actinomycetota</taxon>
        <taxon>Actinomycetes</taxon>
        <taxon>Actinomycetales</taxon>
        <taxon>Actinomycetaceae</taxon>
        <taxon>Ancrocorticia</taxon>
    </lineage>
</organism>
<evidence type="ECO:0000256" key="1">
    <source>
        <dbReference type="SAM" id="MobiDB-lite"/>
    </source>
</evidence>
<feature type="compositionally biased region" description="Low complexity" evidence="1">
    <location>
        <begin position="1"/>
        <end position="14"/>
    </location>
</feature>
<sequence>MSTSSPEETGGSTELLERTEEQRAPGDEERYAHYVRKERITESAVEGQPVVALCGKVWTPTRNPDKFPVCPTCKEIYNQMKNGGQGWPFDSGVPGSGK</sequence>
<dbReference type="InterPro" id="IPR021400">
    <property type="entry name" value="DUF3039"/>
</dbReference>
<protein>
    <submittedName>
        <fullName evidence="2">DUF3039 domain-containing protein</fullName>
    </submittedName>
</protein>
<evidence type="ECO:0000313" key="2">
    <source>
        <dbReference type="EMBL" id="PWF27651.1"/>
    </source>
</evidence>
<comment type="caution">
    <text evidence="2">The sequence shown here is derived from an EMBL/GenBank/DDBJ whole genome shotgun (WGS) entry which is preliminary data.</text>
</comment>
<reference evidence="3" key="1">
    <citation type="submission" date="2018-05" db="EMBL/GenBank/DDBJ databases">
        <authorList>
            <person name="Li Y."/>
        </authorList>
    </citation>
    <scope>NUCLEOTIDE SEQUENCE [LARGE SCALE GENOMIC DNA]</scope>
    <source>
        <strain evidence="3">sk1b4</strain>
    </source>
</reference>